<evidence type="ECO:0000313" key="1">
    <source>
        <dbReference type="EMBL" id="KAK0048707.1"/>
    </source>
</evidence>
<comment type="caution">
    <text evidence="1">The sequence shown here is derived from an EMBL/GenBank/DDBJ whole genome shotgun (WGS) entry which is preliminary data.</text>
</comment>
<name>A0AAD8F1W9_BIOPF</name>
<sequence>MGKSSAKWMLLRYARPYLSNIVVDISHANTAREVRLGATSGNARFHMRILPEKTDLVLHLAMRDFTCEYCQRSPPWCYLWQCEI</sequence>
<reference evidence="1" key="2">
    <citation type="submission" date="2023-04" db="EMBL/GenBank/DDBJ databases">
        <authorList>
            <person name="Bu L."/>
            <person name="Lu L."/>
            <person name="Laidemitt M.R."/>
            <person name="Zhang S.M."/>
            <person name="Mutuku M."/>
            <person name="Mkoji G."/>
            <person name="Steinauer M."/>
            <person name="Loker E.S."/>
        </authorList>
    </citation>
    <scope>NUCLEOTIDE SEQUENCE</scope>
    <source>
        <strain evidence="1">KasaAsao</strain>
        <tissue evidence="1">Whole Snail</tissue>
    </source>
</reference>
<reference evidence="1" key="1">
    <citation type="journal article" date="2023" name="PLoS Negl. Trop. Dis.">
        <title>A genome sequence for Biomphalaria pfeifferi, the major vector snail for the human-infecting parasite Schistosoma mansoni.</title>
        <authorList>
            <person name="Bu L."/>
            <person name="Lu L."/>
            <person name="Laidemitt M.R."/>
            <person name="Zhang S.M."/>
            <person name="Mutuku M."/>
            <person name="Mkoji G."/>
            <person name="Steinauer M."/>
            <person name="Loker E.S."/>
        </authorList>
    </citation>
    <scope>NUCLEOTIDE SEQUENCE</scope>
    <source>
        <strain evidence="1">KasaAsao</strain>
    </source>
</reference>
<accession>A0AAD8F1W9</accession>
<dbReference type="AlphaFoldDB" id="A0AAD8F1W9"/>
<keyword evidence="2" id="KW-1185">Reference proteome</keyword>
<proteinExistence type="predicted"/>
<evidence type="ECO:0000313" key="2">
    <source>
        <dbReference type="Proteomes" id="UP001233172"/>
    </source>
</evidence>
<organism evidence="1 2">
    <name type="scientific">Biomphalaria pfeifferi</name>
    <name type="common">Bloodfluke planorb</name>
    <name type="synonym">Freshwater snail</name>
    <dbReference type="NCBI Taxonomy" id="112525"/>
    <lineage>
        <taxon>Eukaryota</taxon>
        <taxon>Metazoa</taxon>
        <taxon>Spiralia</taxon>
        <taxon>Lophotrochozoa</taxon>
        <taxon>Mollusca</taxon>
        <taxon>Gastropoda</taxon>
        <taxon>Heterobranchia</taxon>
        <taxon>Euthyneura</taxon>
        <taxon>Panpulmonata</taxon>
        <taxon>Hygrophila</taxon>
        <taxon>Lymnaeoidea</taxon>
        <taxon>Planorbidae</taxon>
        <taxon>Biomphalaria</taxon>
    </lineage>
</organism>
<dbReference type="EMBL" id="JASAOG010000134">
    <property type="protein sequence ID" value="KAK0048707.1"/>
    <property type="molecule type" value="Genomic_DNA"/>
</dbReference>
<protein>
    <submittedName>
        <fullName evidence="1">Uncharacterized protein</fullName>
    </submittedName>
</protein>
<dbReference type="Proteomes" id="UP001233172">
    <property type="component" value="Unassembled WGS sequence"/>
</dbReference>
<gene>
    <name evidence="1" type="ORF">Bpfe_021816</name>
</gene>